<dbReference type="Proteomes" id="UP000244906">
    <property type="component" value="Unassembled WGS sequence"/>
</dbReference>
<organism evidence="1 2">
    <name type="scientific">Pelagibaculum spongiae</name>
    <dbReference type="NCBI Taxonomy" id="2080658"/>
    <lineage>
        <taxon>Bacteria</taxon>
        <taxon>Pseudomonadati</taxon>
        <taxon>Pseudomonadota</taxon>
        <taxon>Gammaproteobacteria</taxon>
        <taxon>Oceanospirillales</taxon>
        <taxon>Pelagibaculum</taxon>
    </lineage>
</organism>
<evidence type="ECO:0000313" key="1">
    <source>
        <dbReference type="EMBL" id="PVZ70174.1"/>
    </source>
</evidence>
<gene>
    <name evidence="1" type="ORF">DC094_06110</name>
</gene>
<dbReference type="AlphaFoldDB" id="A0A2V1GYX4"/>
<accession>A0A2V1GYX4</accession>
<name>A0A2V1GYX4_9GAMM</name>
<proteinExistence type="predicted"/>
<dbReference type="RefSeq" id="WP_116686247.1">
    <property type="nucleotide sequence ID" value="NZ_CAWNYD010000002.1"/>
</dbReference>
<keyword evidence="2" id="KW-1185">Reference proteome</keyword>
<reference evidence="1 2" key="1">
    <citation type="submission" date="2018-04" db="EMBL/GenBank/DDBJ databases">
        <title>Thalassorhabdus spongiae gen. nov., sp. nov., isolated from a marine sponge in South-West Iceland.</title>
        <authorList>
            <person name="Knobloch S."/>
            <person name="Daussin A."/>
            <person name="Johannsson R."/>
            <person name="Marteinsson V.T."/>
        </authorList>
    </citation>
    <scope>NUCLEOTIDE SEQUENCE [LARGE SCALE GENOMIC DNA]</scope>
    <source>
        <strain evidence="1 2">Hp12</strain>
    </source>
</reference>
<dbReference type="EMBL" id="QDDL01000002">
    <property type="protein sequence ID" value="PVZ70174.1"/>
    <property type="molecule type" value="Genomic_DNA"/>
</dbReference>
<comment type="caution">
    <text evidence="1">The sequence shown here is derived from an EMBL/GenBank/DDBJ whole genome shotgun (WGS) entry which is preliminary data.</text>
</comment>
<protein>
    <submittedName>
        <fullName evidence="1">Uncharacterized protein</fullName>
    </submittedName>
</protein>
<evidence type="ECO:0000313" key="2">
    <source>
        <dbReference type="Proteomes" id="UP000244906"/>
    </source>
</evidence>
<sequence length="207" mass="23514">MPTLKPPREKSTRTPVDWLSSCTKASIAKIKVAFTAKGANRTGTFKQYFHVIWENQAKRMAFNFSISNTNLLIRSLDSGDEICWPHHMLEADRILLSTIISGFSVLLKTHRDVNDFSGIEDKHNDTIFSNSDLVTIDTLNTTIAIIRQGELWISKKSSSRELSQVMIYVEKYGIGAIIWDDSEGFRGTNILHKIELFKDRVQSSYPS</sequence>